<dbReference type="Proteomes" id="UP001611580">
    <property type="component" value="Unassembled WGS sequence"/>
</dbReference>
<feature type="DNA-binding region" description="H-T-H motif" evidence="2">
    <location>
        <begin position="29"/>
        <end position="48"/>
    </location>
</feature>
<sequence length="188" mass="21002">MVRDSDATRARILDAAEAEFAAYGIAGARVDRIAENAPANKALIYKHFGSKDELFDTVFAQRVLAFVDKVDFDATDLPAYAGRGFDLYEANPTTLRLTTWYQLERPQGQLDAIMASNAAKLKAIKEAQDAGLLTSAYAPLELLTEVRALMMSWHLHTPELAMVRQPARARRREVVVESVRRLVQGDHR</sequence>
<dbReference type="InterPro" id="IPR009057">
    <property type="entry name" value="Homeodomain-like_sf"/>
</dbReference>
<dbReference type="SUPFAM" id="SSF48498">
    <property type="entry name" value="Tetracyclin repressor-like, C-terminal domain"/>
    <property type="match status" value="1"/>
</dbReference>
<evidence type="ECO:0000256" key="1">
    <source>
        <dbReference type="ARBA" id="ARBA00023125"/>
    </source>
</evidence>
<dbReference type="Pfam" id="PF17926">
    <property type="entry name" value="TetR_C_21"/>
    <property type="match status" value="1"/>
</dbReference>
<proteinExistence type="predicted"/>
<dbReference type="RefSeq" id="WP_397405902.1">
    <property type="nucleotide sequence ID" value="NZ_JBIRYI010000011.1"/>
</dbReference>
<dbReference type="SUPFAM" id="SSF46689">
    <property type="entry name" value="Homeodomain-like"/>
    <property type="match status" value="1"/>
</dbReference>
<protein>
    <submittedName>
        <fullName evidence="4">TetR family transcriptional regulator</fullName>
    </submittedName>
</protein>
<feature type="domain" description="HTH tetR-type" evidence="3">
    <location>
        <begin position="6"/>
        <end position="66"/>
    </location>
</feature>
<dbReference type="InterPro" id="IPR041467">
    <property type="entry name" value="Sco4008_C"/>
</dbReference>
<evidence type="ECO:0000313" key="4">
    <source>
        <dbReference type="EMBL" id="MFI2488809.1"/>
    </source>
</evidence>
<dbReference type="Gene3D" id="1.10.357.10">
    <property type="entry name" value="Tetracycline Repressor, domain 2"/>
    <property type="match status" value="1"/>
</dbReference>
<dbReference type="InterPro" id="IPR036271">
    <property type="entry name" value="Tet_transcr_reg_TetR-rel_C_sf"/>
</dbReference>
<evidence type="ECO:0000256" key="2">
    <source>
        <dbReference type="PROSITE-ProRule" id="PRU00335"/>
    </source>
</evidence>
<keyword evidence="1 2" id="KW-0238">DNA-binding</keyword>
<reference evidence="4 5" key="1">
    <citation type="submission" date="2024-10" db="EMBL/GenBank/DDBJ databases">
        <title>The Natural Products Discovery Center: Release of the First 8490 Sequenced Strains for Exploring Actinobacteria Biosynthetic Diversity.</title>
        <authorList>
            <person name="Kalkreuter E."/>
            <person name="Kautsar S.A."/>
            <person name="Yang D."/>
            <person name="Bader C.D."/>
            <person name="Teijaro C.N."/>
            <person name="Fluegel L."/>
            <person name="Davis C.M."/>
            <person name="Simpson J.R."/>
            <person name="Lauterbach L."/>
            <person name="Steele A.D."/>
            <person name="Gui C."/>
            <person name="Meng S."/>
            <person name="Li G."/>
            <person name="Viehrig K."/>
            <person name="Ye F."/>
            <person name="Su P."/>
            <person name="Kiefer A.F."/>
            <person name="Nichols A."/>
            <person name="Cepeda A.J."/>
            <person name="Yan W."/>
            <person name="Fan B."/>
            <person name="Jiang Y."/>
            <person name="Adhikari A."/>
            <person name="Zheng C.-J."/>
            <person name="Schuster L."/>
            <person name="Cowan T.M."/>
            <person name="Smanski M.J."/>
            <person name="Chevrette M.G."/>
            <person name="De Carvalho L.P.S."/>
            <person name="Shen B."/>
        </authorList>
    </citation>
    <scope>NUCLEOTIDE SEQUENCE [LARGE SCALE GENOMIC DNA]</scope>
    <source>
        <strain evidence="4 5">NPDC019481</strain>
    </source>
</reference>
<dbReference type="InterPro" id="IPR001647">
    <property type="entry name" value="HTH_TetR"/>
</dbReference>
<gene>
    <name evidence="4" type="ORF">ACH47X_18015</name>
</gene>
<dbReference type="PANTHER" id="PTHR30328">
    <property type="entry name" value="TRANSCRIPTIONAL REPRESSOR"/>
    <property type="match status" value="1"/>
</dbReference>
<dbReference type="Pfam" id="PF00440">
    <property type="entry name" value="TetR_N"/>
    <property type="match status" value="1"/>
</dbReference>
<dbReference type="PANTHER" id="PTHR30328:SF54">
    <property type="entry name" value="HTH-TYPE TRANSCRIPTIONAL REPRESSOR SCO4008"/>
    <property type="match status" value="1"/>
</dbReference>
<evidence type="ECO:0000259" key="3">
    <source>
        <dbReference type="PROSITE" id="PS50977"/>
    </source>
</evidence>
<keyword evidence="5" id="KW-1185">Reference proteome</keyword>
<evidence type="ECO:0000313" key="5">
    <source>
        <dbReference type="Proteomes" id="UP001611580"/>
    </source>
</evidence>
<dbReference type="EMBL" id="JBIRYI010000011">
    <property type="protein sequence ID" value="MFI2488809.1"/>
    <property type="molecule type" value="Genomic_DNA"/>
</dbReference>
<dbReference type="InterPro" id="IPR050109">
    <property type="entry name" value="HTH-type_TetR-like_transc_reg"/>
</dbReference>
<dbReference type="PRINTS" id="PR00455">
    <property type="entry name" value="HTHTETR"/>
</dbReference>
<comment type="caution">
    <text evidence="4">The sequence shown here is derived from an EMBL/GenBank/DDBJ whole genome shotgun (WGS) entry which is preliminary data.</text>
</comment>
<dbReference type="PROSITE" id="PS50977">
    <property type="entry name" value="HTH_TETR_2"/>
    <property type="match status" value="1"/>
</dbReference>
<name>A0ABW7XNI4_9MICO</name>
<organism evidence="4 5">
    <name type="scientific">Promicromonospora kroppenstedtii</name>
    <dbReference type="NCBI Taxonomy" id="440482"/>
    <lineage>
        <taxon>Bacteria</taxon>
        <taxon>Bacillati</taxon>
        <taxon>Actinomycetota</taxon>
        <taxon>Actinomycetes</taxon>
        <taxon>Micrococcales</taxon>
        <taxon>Promicromonosporaceae</taxon>
        <taxon>Promicromonospora</taxon>
    </lineage>
</organism>
<accession>A0ABW7XNI4</accession>